<feature type="transmembrane region" description="Helical" evidence="5">
    <location>
        <begin position="66"/>
        <end position="88"/>
    </location>
</feature>
<evidence type="ECO:0000256" key="2">
    <source>
        <dbReference type="ARBA" id="ARBA00022692"/>
    </source>
</evidence>
<evidence type="ECO:0000256" key="1">
    <source>
        <dbReference type="ARBA" id="ARBA00004141"/>
    </source>
</evidence>
<evidence type="ECO:0000256" key="4">
    <source>
        <dbReference type="ARBA" id="ARBA00023136"/>
    </source>
</evidence>
<dbReference type="Gene3D" id="1.20.120.1630">
    <property type="match status" value="1"/>
</dbReference>
<evidence type="ECO:0000256" key="5">
    <source>
        <dbReference type="SAM" id="Phobius"/>
    </source>
</evidence>
<keyword evidence="6" id="KW-0808">Transferase</keyword>
<comment type="subcellular location">
    <subcellularLocation>
        <location evidence="1">Membrane</location>
        <topology evidence="1">Multi-pass membrane protein</topology>
    </subcellularLocation>
</comment>
<dbReference type="GO" id="GO:0008168">
    <property type="term" value="F:methyltransferase activity"/>
    <property type="evidence" value="ECO:0007669"/>
    <property type="project" value="UniProtKB-KW"/>
</dbReference>
<dbReference type="EMBL" id="CP084930">
    <property type="protein sequence ID" value="USI74123.1"/>
    <property type="molecule type" value="Genomic_DNA"/>
</dbReference>
<proteinExistence type="predicted"/>
<protein>
    <submittedName>
        <fullName evidence="6">Protein-S-isoprenylcysteine methyltransferase</fullName>
    </submittedName>
</protein>
<dbReference type="GO" id="GO:0032259">
    <property type="term" value="P:methylation"/>
    <property type="evidence" value="ECO:0007669"/>
    <property type="project" value="UniProtKB-KW"/>
</dbReference>
<feature type="transmembrane region" description="Helical" evidence="5">
    <location>
        <begin position="133"/>
        <end position="157"/>
    </location>
</feature>
<feature type="transmembrane region" description="Helical" evidence="5">
    <location>
        <begin position="242"/>
        <end position="269"/>
    </location>
</feature>
<name>A0ABY4XB33_9SPHN</name>
<keyword evidence="4 5" id="KW-0472">Membrane</keyword>
<evidence type="ECO:0000313" key="6">
    <source>
        <dbReference type="EMBL" id="USI74123.1"/>
    </source>
</evidence>
<dbReference type="Pfam" id="PF04140">
    <property type="entry name" value="ICMT"/>
    <property type="match status" value="1"/>
</dbReference>
<reference evidence="6" key="1">
    <citation type="journal article" date="2022" name="Toxins">
        <title>Genomic Analysis of Sphingopyxis sp. USTB-05 for Biodegrading Cyanobacterial Hepatotoxins.</title>
        <authorList>
            <person name="Liu C."/>
            <person name="Xu Q."/>
            <person name="Zhao Z."/>
            <person name="Zhang H."/>
            <person name="Liu X."/>
            <person name="Yin C."/>
            <person name="Liu Y."/>
            <person name="Yan H."/>
        </authorList>
    </citation>
    <scope>NUCLEOTIDE SEQUENCE</scope>
    <source>
        <strain evidence="6">NBD5</strain>
    </source>
</reference>
<sequence length="364" mass="40547">MLLWSLLVDRVHRLPETGIIWGGAGRSWREDCAGAATKLAALWTFWGLIALCYFAGRWYWQPPYLAAMQLLMRVAGPLLLLSIPYLLLLERRLIAPRDELWQAGRLILGRDWDRPGAHAALAAQARAWAVKGFFLAFMLAIVPGNWGQVMALAPAAWRDSSVALAEGLIAIMFLIDVMLATVGYALTLRPLASHIRSANPYAAGWTAALICYPPFVLMTAGGPLDYGPGLGHYDRWLAGHPLLLALNAFALIALTACYAWATIAFGLRFSNLTHRGILTHGPYRWLRHPAYVSKNLFWWLSAWPFLAASGVWSDAVRNTLLLALVSLVYFWRARTEERHLGADPAYRAYSAWIARHGLFARRGA</sequence>
<feature type="transmembrane region" description="Helical" evidence="5">
    <location>
        <begin position="198"/>
        <end position="222"/>
    </location>
</feature>
<organism evidence="6 7">
    <name type="scientific">Sphingomonas morindae</name>
    <dbReference type="NCBI Taxonomy" id="1541170"/>
    <lineage>
        <taxon>Bacteria</taxon>
        <taxon>Pseudomonadati</taxon>
        <taxon>Pseudomonadota</taxon>
        <taxon>Alphaproteobacteria</taxon>
        <taxon>Sphingomonadales</taxon>
        <taxon>Sphingomonadaceae</taxon>
        <taxon>Sphingomonas</taxon>
    </lineage>
</organism>
<accession>A0ABY4XB33</accession>
<feature type="transmembrane region" description="Helical" evidence="5">
    <location>
        <begin position="39"/>
        <end position="60"/>
    </location>
</feature>
<keyword evidence="3 5" id="KW-1133">Transmembrane helix</keyword>
<keyword evidence="6" id="KW-0489">Methyltransferase</keyword>
<dbReference type="RefSeq" id="WP_252167929.1">
    <property type="nucleotide sequence ID" value="NZ_CP084930.1"/>
</dbReference>
<dbReference type="Proteomes" id="UP001056937">
    <property type="component" value="Chromosome 1"/>
</dbReference>
<keyword evidence="2 5" id="KW-0812">Transmembrane</keyword>
<evidence type="ECO:0000256" key="3">
    <source>
        <dbReference type="ARBA" id="ARBA00022989"/>
    </source>
</evidence>
<evidence type="ECO:0000313" key="7">
    <source>
        <dbReference type="Proteomes" id="UP001056937"/>
    </source>
</evidence>
<feature type="transmembrane region" description="Helical" evidence="5">
    <location>
        <begin position="163"/>
        <end position="186"/>
    </location>
</feature>
<keyword evidence="7" id="KW-1185">Reference proteome</keyword>
<gene>
    <name evidence="6" type="ORF">LHA26_06585</name>
</gene>
<dbReference type="InterPro" id="IPR007269">
    <property type="entry name" value="ICMT_MeTrfase"/>
</dbReference>